<keyword evidence="1" id="KW-0732">Signal</keyword>
<dbReference type="AlphaFoldDB" id="A0A0F9XCB7"/>
<dbReference type="Gene3D" id="3.40.50.1820">
    <property type="entry name" value="alpha/beta hydrolase"/>
    <property type="match status" value="1"/>
</dbReference>
<dbReference type="PROSITE" id="PS51257">
    <property type="entry name" value="PROKAR_LIPOPROTEIN"/>
    <property type="match status" value="1"/>
</dbReference>
<dbReference type="InterPro" id="IPR003140">
    <property type="entry name" value="PLipase/COase/thioEstase"/>
</dbReference>
<protein>
    <recommendedName>
        <fullName evidence="3">Phospholipase/carboxylesterase/thioesterase domain-containing protein</fullName>
    </recommendedName>
</protein>
<evidence type="ECO:0000256" key="1">
    <source>
        <dbReference type="ARBA" id="ARBA00022729"/>
    </source>
</evidence>
<dbReference type="InterPro" id="IPR029058">
    <property type="entry name" value="AB_hydrolase_fold"/>
</dbReference>
<dbReference type="PANTHER" id="PTHR43037:SF5">
    <property type="entry name" value="FERULOYL ESTERASE"/>
    <property type="match status" value="1"/>
</dbReference>
<dbReference type="EMBL" id="LAZR01000119">
    <property type="protein sequence ID" value="KKN89353.1"/>
    <property type="molecule type" value="Genomic_DNA"/>
</dbReference>
<dbReference type="InterPro" id="IPR050955">
    <property type="entry name" value="Plant_Biomass_Hydrol_Est"/>
</dbReference>
<feature type="domain" description="Phospholipase/carboxylesterase/thioesterase" evidence="3">
    <location>
        <begin position="119"/>
        <end position="222"/>
    </location>
</feature>
<dbReference type="GO" id="GO:0016787">
    <property type="term" value="F:hydrolase activity"/>
    <property type="evidence" value="ECO:0007669"/>
    <property type="project" value="UniProtKB-KW"/>
</dbReference>
<sequence>MRQSVVLTCLVLFAAGCPVMSPSPEGKLQGLTDPATKADYTLYVPPWYRPEESWPLAITLHGTYLYDGPRRQVREMAYLADRHGFILAAPELDSVQGILPVYKRLWRRDLERDRKVVLSLIDTLSAEYNIDPEAILLTGFSAGGFVMYDVGLRHPERFQMLIARSTNTSIDLLENVHFTDSARQLPIFLFWGKDDPASKMGWRAFEYLRSHRFFNTKKKEITGGHWRRPGITMRAWLERWTSYHRDKAKRLGRKMPTKRQ</sequence>
<accession>A0A0F9XCB7</accession>
<name>A0A0F9XCB7_9ZZZZ</name>
<reference evidence="4" key="1">
    <citation type="journal article" date="2015" name="Nature">
        <title>Complex archaea that bridge the gap between prokaryotes and eukaryotes.</title>
        <authorList>
            <person name="Spang A."/>
            <person name="Saw J.H."/>
            <person name="Jorgensen S.L."/>
            <person name="Zaremba-Niedzwiedzka K."/>
            <person name="Martijn J."/>
            <person name="Lind A.E."/>
            <person name="van Eijk R."/>
            <person name="Schleper C."/>
            <person name="Guy L."/>
            <person name="Ettema T.J."/>
        </authorList>
    </citation>
    <scope>NUCLEOTIDE SEQUENCE</scope>
</reference>
<organism evidence="4">
    <name type="scientific">marine sediment metagenome</name>
    <dbReference type="NCBI Taxonomy" id="412755"/>
    <lineage>
        <taxon>unclassified sequences</taxon>
        <taxon>metagenomes</taxon>
        <taxon>ecological metagenomes</taxon>
    </lineage>
</organism>
<gene>
    <name evidence="4" type="ORF">LCGC14_0238590</name>
</gene>
<keyword evidence="2" id="KW-0378">Hydrolase</keyword>
<dbReference type="Pfam" id="PF02230">
    <property type="entry name" value="Abhydrolase_2"/>
    <property type="match status" value="1"/>
</dbReference>
<evidence type="ECO:0000259" key="3">
    <source>
        <dbReference type="Pfam" id="PF02230"/>
    </source>
</evidence>
<proteinExistence type="predicted"/>
<dbReference type="SUPFAM" id="SSF53474">
    <property type="entry name" value="alpha/beta-Hydrolases"/>
    <property type="match status" value="1"/>
</dbReference>
<evidence type="ECO:0000313" key="4">
    <source>
        <dbReference type="EMBL" id="KKN89353.1"/>
    </source>
</evidence>
<comment type="caution">
    <text evidence="4">The sequence shown here is derived from an EMBL/GenBank/DDBJ whole genome shotgun (WGS) entry which is preliminary data.</text>
</comment>
<dbReference type="PANTHER" id="PTHR43037">
    <property type="entry name" value="UNNAMED PRODUCT-RELATED"/>
    <property type="match status" value="1"/>
</dbReference>
<evidence type="ECO:0000256" key="2">
    <source>
        <dbReference type="ARBA" id="ARBA00022801"/>
    </source>
</evidence>